<feature type="domain" description="GH10" evidence="8">
    <location>
        <begin position="33"/>
        <end position="388"/>
    </location>
</feature>
<dbReference type="PROSITE" id="PS00591">
    <property type="entry name" value="GH10_1"/>
    <property type="match status" value="1"/>
</dbReference>
<dbReference type="PROSITE" id="PS51257">
    <property type="entry name" value="PROKAR_LIPOPROTEIN"/>
    <property type="match status" value="1"/>
</dbReference>
<accession>A0ABN0UDC1</accession>
<dbReference type="SUPFAM" id="SSF51445">
    <property type="entry name" value="(Trans)glycosidases"/>
    <property type="match status" value="1"/>
</dbReference>
<feature type="chain" id="PRO_5045907884" description="Beta-xylanase" evidence="7">
    <location>
        <begin position="32"/>
        <end position="392"/>
    </location>
</feature>
<name>A0ABN0UDC1_9GAMM</name>
<evidence type="ECO:0000256" key="4">
    <source>
        <dbReference type="ARBA" id="ARBA00023326"/>
    </source>
</evidence>
<keyword evidence="2 6" id="KW-0119">Carbohydrate metabolism</keyword>
<dbReference type="PANTHER" id="PTHR31490:SF90">
    <property type="entry name" value="ENDO-1,4-BETA-XYLANASE A"/>
    <property type="match status" value="1"/>
</dbReference>
<keyword evidence="10" id="KW-1185">Reference proteome</keyword>
<dbReference type="SMART" id="SM00633">
    <property type="entry name" value="Glyco_10"/>
    <property type="match status" value="1"/>
</dbReference>
<evidence type="ECO:0000256" key="6">
    <source>
        <dbReference type="RuleBase" id="RU361174"/>
    </source>
</evidence>
<evidence type="ECO:0000256" key="1">
    <source>
        <dbReference type="ARBA" id="ARBA00022801"/>
    </source>
</evidence>
<evidence type="ECO:0000256" key="2">
    <source>
        <dbReference type="ARBA" id="ARBA00023277"/>
    </source>
</evidence>
<evidence type="ECO:0000313" key="10">
    <source>
        <dbReference type="Proteomes" id="UP001500657"/>
    </source>
</evidence>
<reference evidence="9 10" key="1">
    <citation type="journal article" date="2019" name="Int. J. Syst. Evol. Microbiol.">
        <title>The Global Catalogue of Microorganisms (GCM) 10K type strain sequencing project: providing services to taxonomists for standard genome sequencing and annotation.</title>
        <authorList>
            <consortium name="The Broad Institute Genomics Platform"/>
            <consortium name="The Broad Institute Genome Sequencing Center for Infectious Disease"/>
            <person name="Wu L."/>
            <person name="Ma J."/>
        </authorList>
    </citation>
    <scope>NUCLEOTIDE SEQUENCE [LARGE SCALE GENOMIC DNA]</scope>
    <source>
        <strain evidence="9 10">JCM 16242</strain>
    </source>
</reference>
<evidence type="ECO:0000256" key="3">
    <source>
        <dbReference type="ARBA" id="ARBA00023295"/>
    </source>
</evidence>
<protein>
    <recommendedName>
        <fullName evidence="6">Beta-xylanase</fullName>
        <ecNumber evidence="6">3.2.1.8</ecNumber>
    </recommendedName>
</protein>
<sequence length="392" mass="43816">MTHRRTALRPIHAAASALVLLLAACVLPARAADAPTTTLKQAYAHDFLIGTAVNDSIVSGKDAASRALVLKHFNAITLENAMKAEVVHPLPEQWDFKAADAFVEFGRKHHMFVVGHTLVWHNQTPEWFFQDDAGQPLPSKQLAKRMRQYIEKVAGRYAGRVDSWDVVNEQIGDDGAYRDTAWVRGIGDGDELMRLAFANAARYAPDTELYYNDFNAWRPSKVAGIVRMVKMLKAHGIRIDGVGIQGHWGLDYPSLADIEAAIDAYAAAGVKVSITELDVDVLPLTKEGQIIGQGMTHPQFQLPEFKKFLDPYRDGLPAAVQQQLTDRYAELFALFHRKRDKLARVSVWGVSDDMSWKNGYPIPDRTNYPLLFDRDRQPKPALDAVLAVPLRH</sequence>
<dbReference type="Gene3D" id="3.20.20.80">
    <property type="entry name" value="Glycosidases"/>
    <property type="match status" value="1"/>
</dbReference>
<evidence type="ECO:0000313" key="9">
    <source>
        <dbReference type="EMBL" id="GAA0246823.1"/>
    </source>
</evidence>
<dbReference type="Pfam" id="PF00331">
    <property type="entry name" value="Glyco_hydro_10"/>
    <property type="match status" value="1"/>
</dbReference>
<dbReference type="PANTHER" id="PTHR31490">
    <property type="entry name" value="GLYCOSYL HYDROLASE"/>
    <property type="match status" value="1"/>
</dbReference>
<dbReference type="InterPro" id="IPR031158">
    <property type="entry name" value="GH10_AS"/>
</dbReference>
<keyword evidence="4 6" id="KW-0624">Polysaccharide degradation</keyword>
<comment type="caution">
    <text evidence="9">The sequence shown here is derived from an EMBL/GenBank/DDBJ whole genome shotgun (WGS) entry which is preliminary data.</text>
</comment>
<dbReference type="Proteomes" id="UP001500657">
    <property type="component" value="Unassembled WGS sequence"/>
</dbReference>
<gene>
    <name evidence="9" type="ORF">GCM10009126_10480</name>
</gene>
<comment type="catalytic activity">
    <reaction evidence="6">
        <text>Endohydrolysis of (1-&gt;4)-beta-D-xylosidic linkages in xylans.</text>
        <dbReference type="EC" id="3.2.1.8"/>
    </reaction>
</comment>
<dbReference type="InterPro" id="IPR001000">
    <property type="entry name" value="GH10_dom"/>
</dbReference>
<evidence type="ECO:0000259" key="8">
    <source>
        <dbReference type="PROSITE" id="PS51760"/>
    </source>
</evidence>
<organism evidence="9 10">
    <name type="scientific">Rhodanobacter caeni</name>
    <dbReference type="NCBI Taxonomy" id="657654"/>
    <lineage>
        <taxon>Bacteria</taxon>
        <taxon>Pseudomonadati</taxon>
        <taxon>Pseudomonadota</taxon>
        <taxon>Gammaproteobacteria</taxon>
        <taxon>Lysobacterales</taxon>
        <taxon>Rhodanobacteraceae</taxon>
        <taxon>Rhodanobacter</taxon>
    </lineage>
</organism>
<dbReference type="InterPro" id="IPR044846">
    <property type="entry name" value="GH10"/>
</dbReference>
<keyword evidence="3 6" id="KW-0326">Glycosidase</keyword>
<dbReference type="EC" id="3.2.1.8" evidence="6"/>
<dbReference type="InterPro" id="IPR017853">
    <property type="entry name" value="GH"/>
</dbReference>
<feature type="active site" description="Nucleophile" evidence="5">
    <location>
        <position position="276"/>
    </location>
</feature>
<feature type="signal peptide" evidence="7">
    <location>
        <begin position="1"/>
        <end position="31"/>
    </location>
</feature>
<dbReference type="InterPro" id="IPR006311">
    <property type="entry name" value="TAT_signal"/>
</dbReference>
<dbReference type="PROSITE" id="PS51760">
    <property type="entry name" value="GH10_2"/>
    <property type="match status" value="1"/>
</dbReference>
<dbReference type="EMBL" id="BAAAFO010000002">
    <property type="protein sequence ID" value="GAA0246823.1"/>
    <property type="molecule type" value="Genomic_DNA"/>
</dbReference>
<dbReference type="PROSITE" id="PS51318">
    <property type="entry name" value="TAT"/>
    <property type="match status" value="1"/>
</dbReference>
<dbReference type="RefSeq" id="WP_343880935.1">
    <property type="nucleotide sequence ID" value="NZ_BAAAFO010000002.1"/>
</dbReference>
<proteinExistence type="inferred from homology"/>
<dbReference type="PRINTS" id="PR00134">
    <property type="entry name" value="GLHYDRLASE10"/>
</dbReference>
<evidence type="ECO:0000256" key="5">
    <source>
        <dbReference type="PROSITE-ProRule" id="PRU10061"/>
    </source>
</evidence>
<keyword evidence="1 6" id="KW-0378">Hydrolase</keyword>
<evidence type="ECO:0000256" key="7">
    <source>
        <dbReference type="SAM" id="SignalP"/>
    </source>
</evidence>
<keyword evidence="7" id="KW-0732">Signal</keyword>
<comment type="similarity">
    <text evidence="6">Belongs to the glycosyl hydrolase 10 (cellulase F) family.</text>
</comment>